<dbReference type="AlphaFoldDB" id="A0A0F9JG41"/>
<accession>A0A0F9JG41</accession>
<protein>
    <submittedName>
        <fullName evidence="1">Uncharacterized protein</fullName>
    </submittedName>
</protein>
<dbReference type="EMBL" id="LAZR01018039">
    <property type="protein sequence ID" value="KKL97952.1"/>
    <property type="molecule type" value="Genomic_DNA"/>
</dbReference>
<name>A0A0F9JG41_9ZZZZ</name>
<reference evidence="1" key="1">
    <citation type="journal article" date="2015" name="Nature">
        <title>Complex archaea that bridge the gap between prokaryotes and eukaryotes.</title>
        <authorList>
            <person name="Spang A."/>
            <person name="Saw J.H."/>
            <person name="Jorgensen S.L."/>
            <person name="Zaremba-Niedzwiedzka K."/>
            <person name="Martijn J."/>
            <person name="Lind A.E."/>
            <person name="van Eijk R."/>
            <person name="Schleper C."/>
            <person name="Guy L."/>
            <person name="Ettema T.J."/>
        </authorList>
    </citation>
    <scope>NUCLEOTIDE SEQUENCE</scope>
</reference>
<evidence type="ECO:0000313" key="1">
    <source>
        <dbReference type="EMBL" id="KKL97952.1"/>
    </source>
</evidence>
<organism evidence="1">
    <name type="scientific">marine sediment metagenome</name>
    <dbReference type="NCBI Taxonomy" id="412755"/>
    <lineage>
        <taxon>unclassified sequences</taxon>
        <taxon>metagenomes</taxon>
        <taxon>ecological metagenomes</taxon>
    </lineage>
</organism>
<gene>
    <name evidence="1" type="ORF">LCGC14_1829310</name>
</gene>
<sequence length="214" mass="24455">MALPLDDRTISYDEEAGRDTTVEGYKITCIEFIKDISKDYLEWVDYYKLPSDEDKKRRAGIASTIERTNDWIAKVPQTFKSVDIVMNDGIQKMAEATAGKPIQIGVFVNQKSSYTMAKPEIIDVNVKATGRKGRKTKLGFHFKDDRFRIESTEKVFFDETNLPQEEFELMDIHLKLDAGACKQRDVISFTVTVSEMENGNEIDRRGVSTIIHIV</sequence>
<comment type="caution">
    <text evidence="1">The sequence shown here is derived from an EMBL/GenBank/DDBJ whole genome shotgun (WGS) entry which is preliminary data.</text>
</comment>
<proteinExistence type="predicted"/>